<dbReference type="Proteomes" id="UP000002669">
    <property type="component" value="Unassembled WGS sequence"/>
</dbReference>
<organism evidence="2">
    <name type="scientific">Arthroderma gypseum (strain ATCC MYA-4604 / CBS 118893)</name>
    <name type="common">Microsporum gypseum</name>
    <dbReference type="NCBI Taxonomy" id="535722"/>
    <lineage>
        <taxon>Eukaryota</taxon>
        <taxon>Fungi</taxon>
        <taxon>Dikarya</taxon>
        <taxon>Ascomycota</taxon>
        <taxon>Pezizomycotina</taxon>
        <taxon>Eurotiomycetes</taxon>
        <taxon>Eurotiomycetidae</taxon>
        <taxon>Onygenales</taxon>
        <taxon>Arthrodermataceae</taxon>
        <taxon>Nannizzia</taxon>
    </lineage>
</organism>
<reference evidence="2" key="1">
    <citation type="journal article" date="2012" name="MBio">
        <title>Comparative genome analysis of Trichophyton rubrum and related dermatophytes reveals candidate genes involved in infection.</title>
        <authorList>
            <person name="Martinez D.A."/>
            <person name="Oliver B.G."/>
            <person name="Graeser Y."/>
            <person name="Goldberg J.M."/>
            <person name="Li W."/>
            <person name="Martinez-Rossi N.M."/>
            <person name="Monod M."/>
            <person name="Shelest E."/>
            <person name="Barton R.C."/>
            <person name="Birch E."/>
            <person name="Brakhage A.A."/>
            <person name="Chen Z."/>
            <person name="Gurr S.J."/>
            <person name="Heiman D."/>
            <person name="Heitman J."/>
            <person name="Kosti I."/>
            <person name="Rossi A."/>
            <person name="Saif S."/>
            <person name="Samalova M."/>
            <person name="Saunders C.W."/>
            <person name="Shea T."/>
            <person name="Summerbell R.C."/>
            <person name="Xu J."/>
            <person name="Young S."/>
            <person name="Zeng Q."/>
            <person name="Birren B.W."/>
            <person name="Cuomo C.A."/>
            <person name="White T.C."/>
        </authorList>
    </citation>
    <scope>NUCLEOTIDE SEQUENCE [LARGE SCALE GENOMIC DNA]</scope>
    <source>
        <strain evidence="2">ATCC MYA-4604 / CBS 118893</strain>
    </source>
</reference>
<name>E4UTN1_ARTGP</name>
<dbReference type="AlphaFoldDB" id="E4UTN1"/>
<protein>
    <submittedName>
        <fullName evidence="1">Uncharacterized protein</fullName>
    </submittedName>
</protein>
<dbReference type="InParanoid" id="E4UTN1"/>
<accession>E4UTN1</accession>
<dbReference type="EMBL" id="DS989824">
    <property type="protein sequence ID" value="EFR00740.1"/>
    <property type="molecule type" value="Genomic_DNA"/>
</dbReference>
<dbReference type="RefSeq" id="XP_003173570.1">
    <property type="nucleotide sequence ID" value="XM_003173522.1"/>
</dbReference>
<dbReference type="HOGENOM" id="CLU_2542128_0_0_1"/>
<evidence type="ECO:0000313" key="2">
    <source>
        <dbReference type="Proteomes" id="UP000002669"/>
    </source>
</evidence>
<evidence type="ECO:0000313" key="1">
    <source>
        <dbReference type="EMBL" id="EFR00740.1"/>
    </source>
</evidence>
<gene>
    <name evidence="1" type="ORF">MGYG_03745</name>
</gene>
<sequence>MCTYAGGRGTPPKSESLGLWHAGGRGHHLAGGRQGALNIAACPSGSPDVLTVKVKSRSEGSEAEEERQDAGLEAGCGELFVFS</sequence>
<proteinExistence type="predicted"/>
<dbReference type="GeneID" id="10028852"/>
<dbReference type="VEuPathDB" id="FungiDB:MGYG_03745"/>
<keyword evidence="2" id="KW-1185">Reference proteome</keyword>